<dbReference type="InterPro" id="IPR046341">
    <property type="entry name" value="SET_dom_sf"/>
</dbReference>
<dbReference type="PROSITE" id="PS50280">
    <property type="entry name" value="SET"/>
    <property type="match status" value="1"/>
</dbReference>
<dbReference type="GO" id="GO:0042826">
    <property type="term" value="F:histone deacetylase binding"/>
    <property type="evidence" value="ECO:0007669"/>
    <property type="project" value="TreeGrafter"/>
</dbReference>
<dbReference type="SUPFAM" id="SSF82199">
    <property type="entry name" value="SET domain"/>
    <property type="match status" value="1"/>
</dbReference>
<reference evidence="6 7" key="2">
    <citation type="submission" date="2024-05" db="EMBL/GenBank/DDBJ databases">
        <authorList>
            <person name="Chen Y."/>
            <person name="Shah S."/>
            <person name="Dougan E. K."/>
            <person name="Thang M."/>
            <person name="Chan C."/>
        </authorList>
    </citation>
    <scope>NUCLEOTIDE SEQUENCE [LARGE SCALE GENOMIC DNA]</scope>
</reference>
<evidence type="ECO:0000256" key="1">
    <source>
        <dbReference type="ARBA" id="ARBA00022603"/>
    </source>
</evidence>
<name>A0A9P1BHW9_9DINO</name>
<evidence type="ECO:0000313" key="5">
    <source>
        <dbReference type="EMBL" id="CAI3973694.1"/>
    </source>
</evidence>
<dbReference type="EMBL" id="CAMXCT020000092">
    <property type="protein sequence ID" value="CAL1127069.1"/>
    <property type="molecule type" value="Genomic_DNA"/>
</dbReference>
<accession>A0A9P1BHW9</accession>
<dbReference type="InterPro" id="IPR011990">
    <property type="entry name" value="TPR-like_helical_dom_sf"/>
</dbReference>
<dbReference type="GO" id="GO:0005737">
    <property type="term" value="C:cytoplasm"/>
    <property type="evidence" value="ECO:0007669"/>
    <property type="project" value="TreeGrafter"/>
</dbReference>
<evidence type="ECO:0000313" key="6">
    <source>
        <dbReference type="EMBL" id="CAL4761006.1"/>
    </source>
</evidence>
<evidence type="ECO:0000256" key="2">
    <source>
        <dbReference type="ARBA" id="ARBA00022679"/>
    </source>
</evidence>
<dbReference type="GO" id="GO:0005634">
    <property type="term" value="C:nucleus"/>
    <property type="evidence" value="ECO:0007669"/>
    <property type="project" value="TreeGrafter"/>
</dbReference>
<dbReference type="Gene3D" id="2.170.270.10">
    <property type="entry name" value="SET domain"/>
    <property type="match status" value="1"/>
</dbReference>
<evidence type="ECO:0000259" key="4">
    <source>
        <dbReference type="PROSITE" id="PS50280"/>
    </source>
</evidence>
<protein>
    <submittedName>
        <fullName evidence="6">Histone-lysine N-methyltransferase SMYD3 (SET an d MYND domain-containing protein 3) (Zinc finger MYND domain-containing protein 1)</fullName>
    </submittedName>
</protein>
<dbReference type="Gene3D" id="1.25.40.10">
    <property type="entry name" value="Tetratricopeptide repeat domain"/>
    <property type="match status" value="1"/>
</dbReference>
<dbReference type="PANTHER" id="PTHR46165">
    <property type="entry name" value="SET AND MYND DOMAIN-CONTAINING PROTEIN 4"/>
    <property type="match status" value="1"/>
</dbReference>
<organism evidence="5">
    <name type="scientific">Cladocopium goreaui</name>
    <dbReference type="NCBI Taxonomy" id="2562237"/>
    <lineage>
        <taxon>Eukaryota</taxon>
        <taxon>Sar</taxon>
        <taxon>Alveolata</taxon>
        <taxon>Dinophyceae</taxon>
        <taxon>Suessiales</taxon>
        <taxon>Symbiodiniaceae</taxon>
        <taxon>Cladocopium</taxon>
    </lineage>
</organism>
<dbReference type="InterPro" id="IPR001214">
    <property type="entry name" value="SET_dom"/>
</dbReference>
<dbReference type="AlphaFoldDB" id="A0A9P1BHW9"/>
<feature type="domain" description="SET" evidence="4">
    <location>
        <begin position="82"/>
        <end position="277"/>
    </location>
</feature>
<keyword evidence="7" id="KW-1185">Reference proteome</keyword>
<reference evidence="5" key="1">
    <citation type="submission" date="2022-10" db="EMBL/GenBank/DDBJ databases">
        <authorList>
            <person name="Chen Y."/>
            <person name="Dougan E. K."/>
            <person name="Chan C."/>
            <person name="Rhodes N."/>
            <person name="Thang M."/>
        </authorList>
    </citation>
    <scope>NUCLEOTIDE SEQUENCE</scope>
</reference>
<comment type="caution">
    <text evidence="5">The sequence shown here is derived from an EMBL/GenBank/DDBJ whole genome shotgun (WGS) entry which is preliminary data.</text>
</comment>
<keyword evidence="3" id="KW-0949">S-adenosyl-L-methionine</keyword>
<dbReference type="EMBL" id="CAMXCT010000092">
    <property type="protein sequence ID" value="CAI3973694.1"/>
    <property type="molecule type" value="Genomic_DNA"/>
</dbReference>
<dbReference type="OrthoDB" id="438641at2759"/>
<dbReference type="PANTHER" id="PTHR46165:SF2">
    <property type="entry name" value="SET AND MYND DOMAIN-CONTAINING PROTEIN 4"/>
    <property type="match status" value="1"/>
</dbReference>
<gene>
    <name evidence="5" type="ORF">C1SCF055_LOCUS2170</name>
</gene>
<dbReference type="InterPro" id="IPR052097">
    <property type="entry name" value="SET-MYND_domain_protein"/>
</dbReference>
<dbReference type="GO" id="GO:0032259">
    <property type="term" value="P:methylation"/>
    <property type="evidence" value="ECO:0007669"/>
    <property type="project" value="UniProtKB-KW"/>
</dbReference>
<evidence type="ECO:0000313" key="7">
    <source>
        <dbReference type="Proteomes" id="UP001152797"/>
    </source>
</evidence>
<sequence length="451" mass="49055">MVQHDFADVAFGQRLLSEGRVSWWEESDFLAQLRGSLPKQDLFGRLCEELQPFREQILKDLGPRVKEETCGAFLSARQGQKKGVEVASRPNQGRSLVTTRHLERGFVVIREYPLAKVLLDLENRSGLPGLKLHPETRLALQLWNAERKGDKRIEAAKDLLDHGGNDASALKMRALLAACCTLCVDVGISRNAACESLFHWLGCVRVNAVAVTALVEAEGEEMQQAKVALALYPDLARSVNHSCRPNGVLRFDAKDSHVELVVSAGVDAGEEVTISYGPTSSTMPRSQRLGILMAQYGFECHCTACGGTSVDEDFQWKRKAKMLDERARAAVARAAWQEAVIACSASIAMLRQGFRDGDVELAREECKLAGLTLRAGDAVKARELWSSSADVLRCLVMPADPDLREAEEMLRQLPASPVQKASSSSAAFATASSKSEVAAAIGGGEMVMGMA</sequence>
<keyword evidence="1" id="KW-0489">Methyltransferase</keyword>
<evidence type="ECO:0000256" key="3">
    <source>
        <dbReference type="ARBA" id="ARBA00022691"/>
    </source>
</evidence>
<dbReference type="Pfam" id="PF00856">
    <property type="entry name" value="SET"/>
    <property type="match status" value="1"/>
</dbReference>
<dbReference type="GO" id="GO:0008168">
    <property type="term" value="F:methyltransferase activity"/>
    <property type="evidence" value="ECO:0007669"/>
    <property type="project" value="UniProtKB-KW"/>
</dbReference>
<dbReference type="Proteomes" id="UP001152797">
    <property type="component" value="Unassembled WGS sequence"/>
</dbReference>
<keyword evidence="2" id="KW-0808">Transferase</keyword>
<dbReference type="EMBL" id="CAMXCT030000092">
    <property type="protein sequence ID" value="CAL4761006.1"/>
    <property type="molecule type" value="Genomic_DNA"/>
</dbReference>
<proteinExistence type="predicted"/>